<name>A0A078LDZ4_CITKO</name>
<feature type="chain" id="PRO_5044540214" evidence="1">
    <location>
        <begin position="21"/>
        <end position="232"/>
    </location>
</feature>
<evidence type="ECO:0000313" key="3">
    <source>
        <dbReference type="EMBL" id="MBJ9869579.1"/>
    </source>
</evidence>
<evidence type="ECO:0000313" key="5">
    <source>
        <dbReference type="EMBL" id="VEB93126.1"/>
    </source>
</evidence>
<evidence type="ECO:0000313" key="6">
    <source>
        <dbReference type="Proteomes" id="UP000270272"/>
    </source>
</evidence>
<reference evidence="3" key="5">
    <citation type="submission" date="2020-11" db="EMBL/GenBank/DDBJ databases">
        <title>Enhanced detection system for hospital associated transmission using whole genome sequencing surveillance.</title>
        <authorList>
            <person name="Harrison L.H."/>
            <person name="Van Tyne D."/>
            <person name="Marsh J.W."/>
            <person name="Griffith M.P."/>
            <person name="Snyder D.J."/>
            <person name="Cooper V.S."/>
            <person name="Mustapha M."/>
        </authorList>
    </citation>
    <scope>NUCLEOTIDE SEQUENCE</scope>
    <source>
        <strain evidence="3">CB00014</strain>
    </source>
</reference>
<dbReference type="EMBL" id="LK931336">
    <property type="protein sequence ID" value="CDZ85030.1"/>
    <property type="molecule type" value="Genomic_DNA"/>
</dbReference>
<dbReference type="Proteomes" id="UP000807555">
    <property type="component" value="Unassembled WGS sequence"/>
</dbReference>
<reference evidence="4" key="2">
    <citation type="submission" date="2018-10" db="EMBL/GenBank/DDBJ databases">
        <title>FDA dAtabase for Regulatory Grade micrObial Sequences (FDA-ARGOS): Supporting development and validation of Infectious Disease Dx tests.</title>
        <authorList>
            <person name="Campos J."/>
            <person name="Goldberg B."/>
            <person name="Tallon L.J."/>
            <person name="Sadzewicz L."/>
            <person name="Zhao X."/>
            <person name="Vavikolanu K."/>
            <person name="Mehta A."/>
            <person name="Aluvathingal J."/>
            <person name="Nadendla S."/>
            <person name="Geyer C."/>
            <person name="Nandy P."/>
            <person name="Yan Y."/>
            <person name="Sichtig H."/>
        </authorList>
    </citation>
    <scope>NUCLEOTIDE SEQUENCE</scope>
    <source>
        <strain evidence="4">FDAARGOS_526</strain>
    </source>
</reference>
<dbReference type="AlphaFoldDB" id="A0A078LDZ4"/>
<evidence type="ECO:0000313" key="2">
    <source>
        <dbReference type="EMBL" id="CDZ85030.1"/>
    </source>
</evidence>
<proteinExistence type="predicted"/>
<dbReference type="Proteomes" id="UP000270272">
    <property type="component" value="Chromosome"/>
</dbReference>
<dbReference type="EMBL" id="JADVNV010000007">
    <property type="protein sequence ID" value="MBJ9869579.1"/>
    <property type="molecule type" value="Genomic_DNA"/>
</dbReference>
<protein>
    <submittedName>
        <fullName evidence="3">DUF1120 domain-containing protein</fullName>
    </submittedName>
    <submittedName>
        <fullName evidence="5">Protein of uncharacterized function (DUF1120)</fullName>
    </submittedName>
</protein>
<dbReference type="EMBL" id="RKIT01000002">
    <property type="protein sequence ID" value="RSC19756.1"/>
    <property type="molecule type" value="Genomic_DNA"/>
</dbReference>
<reference evidence="7" key="3">
    <citation type="submission" date="2018-10" db="EMBL/GenBank/DDBJ databases">
        <title>FDA dAtabase for Regulatory Grade micrObial Sequences (FDA-ARGOS): Supporting development and validation of Infectious Disease Dx tests.</title>
        <authorList>
            <person name="Goldberg B."/>
            <person name="Campos J."/>
            <person name="Tallon L."/>
            <person name="Sadzewicz L."/>
            <person name="Zhao X."/>
            <person name="Vavikolanu K."/>
            <person name="Mehta A."/>
            <person name="Aluvathingal J."/>
            <person name="Nadendla S."/>
            <person name="Geyer C."/>
            <person name="Nandy P."/>
            <person name="Yan Y."/>
            <person name="Sichtig H."/>
        </authorList>
    </citation>
    <scope>NUCLEOTIDE SEQUENCE [LARGE SCALE GENOMIC DNA]</scope>
    <source>
        <strain evidence="7">FDAARGOS_526</strain>
    </source>
</reference>
<feature type="signal peptide" evidence="1">
    <location>
        <begin position="1"/>
        <end position="20"/>
    </location>
</feature>
<dbReference type="Proteomes" id="UP000282299">
    <property type="component" value="Unassembled WGS sequence"/>
</dbReference>
<gene>
    <name evidence="2" type="ORF">BN1086_03223</name>
    <name evidence="4" type="ORF">EGS84_23750</name>
    <name evidence="3" type="ORF">I5687_16635</name>
    <name evidence="5" type="ORF">NCTC11075_04000</name>
</gene>
<dbReference type="PATRIC" id="fig|545.12.peg.3227"/>
<accession>A0A078LDZ4</accession>
<evidence type="ECO:0000256" key="1">
    <source>
        <dbReference type="SAM" id="SignalP"/>
    </source>
</evidence>
<dbReference type="GeneID" id="45137158"/>
<organism evidence="2">
    <name type="scientific">Citrobacter koseri</name>
    <name type="common">Citrobacter diversus</name>
    <dbReference type="NCBI Taxonomy" id="545"/>
    <lineage>
        <taxon>Bacteria</taxon>
        <taxon>Pseudomonadati</taxon>
        <taxon>Pseudomonadota</taxon>
        <taxon>Gammaproteobacteria</taxon>
        <taxon>Enterobacterales</taxon>
        <taxon>Enterobacteriaceae</taxon>
        <taxon>Citrobacter</taxon>
    </lineage>
</organism>
<sequence>MKKALLATAIAALTMSNAWAADGATTELRVTGKLLVGGCTATVNGGNALDFGSHLISDLSSTAVNDIATKDTDLVIECPSATKVGWTLTDNKADSNAEIWITGIIKGKGVSFGVGKTAGNVNIGAYAVSIDSVKAASAKAVNGEDTFDADYIVSAAASTGLWAKATTETSFRNQEGTQDIITVGAKGTLEPAAYNNATYPLKVSLAVDNTTKLAISDDTDISGSATITLRYI</sequence>
<keyword evidence="1" id="KW-0732">Signal</keyword>
<dbReference type="Pfam" id="PF06551">
    <property type="entry name" value="DUF1120"/>
    <property type="match status" value="1"/>
</dbReference>
<dbReference type="OMA" id="IECPSAT"/>
<evidence type="ECO:0000313" key="4">
    <source>
        <dbReference type="EMBL" id="RSC19756.1"/>
    </source>
</evidence>
<dbReference type="InterPro" id="IPR010546">
    <property type="entry name" value="DUF1120"/>
</dbReference>
<reference evidence="5 6" key="4">
    <citation type="submission" date="2018-12" db="EMBL/GenBank/DDBJ databases">
        <authorList>
            <consortium name="Pathogen Informatics"/>
        </authorList>
    </citation>
    <scope>NUCLEOTIDE SEQUENCE [LARGE SCALE GENOMIC DNA]</scope>
    <source>
        <strain evidence="5 6">NCTC11075</strain>
    </source>
</reference>
<evidence type="ECO:0000313" key="7">
    <source>
        <dbReference type="Proteomes" id="UP000282299"/>
    </source>
</evidence>
<dbReference type="RefSeq" id="WP_012134187.1">
    <property type="nucleotide sequence ID" value="NZ_ABTEQQ020000002.1"/>
</dbReference>
<dbReference type="EMBL" id="LR134204">
    <property type="protein sequence ID" value="VEB93126.1"/>
    <property type="molecule type" value="Genomic_DNA"/>
</dbReference>
<reference evidence="2" key="1">
    <citation type="submission" date="2014-06" db="EMBL/GenBank/DDBJ databases">
        <authorList>
            <person name="Urmite Genomes Urmite Genomes"/>
        </authorList>
    </citation>
    <scope>NUCLEOTIDE SEQUENCE</scope>
</reference>